<dbReference type="HOGENOM" id="CLU_3000046_0_0_1"/>
<reference evidence="2" key="1">
    <citation type="journal article" date="2012" name="Nat. Biotechnol.">
        <title>Reference genome sequence of the model plant Setaria.</title>
        <authorList>
            <person name="Bennetzen J.L."/>
            <person name="Schmutz J."/>
            <person name="Wang H."/>
            <person name="Percifield R."/>
            <person name="Hawkins J."/>
            <person name="Pontaroli A.C."/>
            <person name="Estep M."/>
            <person name="Feng L."/>
            <person name="Vaughn J.N."/>
            <person name="Grimwood J."/>
            <person name="Jenkins J."/>
            <person name="Barry K."/>
            <person name="Lindquist E."/>
            <person name="Hellsten U."/>
            <person name="Deshpande S."/>
            <person name="Wang X."/>
            <person name="Wu X."/>
            <person name="Mitros T."/>
            <person name="Triplett J."/>
            <person name="Yang X."/>
            <person name="Ye C.Y."/>
            <person name="Mauro-Herrera M."/>
            <person name="Wang L."/>
            <person name="Li P."/>
            <person name="Sharma M."/>
            <person name="Sharma R."/>
            <person name="Ronald P.C."/>
            <person name="Panaud O."/>
            <person name="Kellogg E.A."/>
            <person name="Brutnell T.P."/>
            <person name="Doust A.N."/>
            <person name="Tuskan G.A."/>
            <person name="Rokhsar D."/>
            <person name="Devos K.M."/>
        </authorList>
    </citation>
    <scope>NUCLEOTIDE SEQUENCE [LARGE SCALE GENOMIC DNA]</scope>
    <source>
        <strain evidence="2">cv. Yugu1</strain>
    </source>
</reference>
<organism evidence="1 2">
    <name type="scientific">Setaria italica</name>
    <name type="common">Foxtail millet</name>
    <name type="synonym">Panicum italicum</name>
    <dbReference type="NCBI Taxonomy" id="4555"/>
    <lineage>
        <taxon>Eukaryota</taxon>
        <taxon>Viridiplantae</taxon>
        <taxon>Streptophyta</taxon>
        <taxon>Embryophyta</taxon>
        <taxon>Tracheophyta</taxon>
        <taxon>Spermatophyta</taxon>
        <taxon>Magnoliopsida</taxon>
        <taxon>Liliopsida</taxon>
        <taxon>Poales</taxon>
        <taxon>Poaceae</taxon>
        <taxon>PACMAD clade</taxon>
        <taxon>Panicoideae</taxon>
        <taxon>Panicodae</taxon>
        <taxon>Paniceae</taxon>
        <taxon>Cenchrinae</taxon>
        <taxon>Setaria</taxon>
    </lineage>
</organism>
<sequence>MQNSKGTYDNHNRTYSLPDNEISHSRLHMEIPFALNSICPIKIGEWITYKQYFVSGW</sequence>
<keyword evidence="2" id="KW-1185">Reference proteome</keyword>
<dbReference type="Gramene" id="KQL26720">
    <property type="protein sequence ID" value="KQL26720"/>
    <property type="gene ID" value="SETIT_031811mg"/>
</dbReference>
<accession>K3ZYX9</accession>
<dbReference type="EnsemblPlants" id="KQL26720">
    <property type="protein sequence ID" value="KQL26720"/>
    <property type="gene ID" value="SETIT_031811mg"/>
</dbReference>
<name>K3ZYX9_SETIT</name>
<dbReference type="EMBL" id="AGNK02001343">
    <property type="status" value="NOT_ANNOTATED_CDS"/>
    <property type="molecule type" value="Genomic_DNA"/>
</dbReference>
<dbReference type="Proteomes" id="UP000004995">
    <property type="component" value="Unassembled WGS sequence"/>
</dbReference>
<proteinExistence type="predicted"/>
<dbReference type="AlphaFoldDB" id="K3ZYX9"/>
<dbReference type="InParanoid" id="K3ZYX9"/>
<protein>
    <submittedName>
        <fullName evidence="1">Uncharacterized protein</fullName>
    </submittedName>
</protein>
<reference evidence="1" key="2">
    <citation type="submission" date="2018-08" db="UniProtKB">
        <authorList>
            <consortium name="EnsemblPlants"/>
        </authorList>
    </citation>
    <scope>IDENTIFICATION</scope>
    <source>
        <strain evidence="1">Yugu1</strain>
    </source>
</reference>
<evidence type="ECO:0000313" key="2">
    <source>
        <dbReference type="Proteomes" id="UP000004995"/>
    </source>
</evidence>
<evidence type="ECO:0000313" key="1">
    <source>
        <dbReference type="EnsemblPlants" id="KQL26720"/>
    </source>
</evidence>